<dbReference type="SUPFAM" id="SSF53271">
    <property type="entry name" value="PRTase-like"/>
    <property type="match status" value="1"/>
</dbReference>
<dbReference type="GO" id="GO:0002189">
    <property type="term" value="C:ribose phosphate diphosphokinase complex"/>
    <property type="evidence" value="ECO:0007669"/>
    <property type="project" value="TreeGrafter"/>
</dbReference>
<evidence type="ECO:0000256" key="9">
    <source>
        <dbReference type="ARBA" id="ARBA00022723"/>
    </source>
</evidence>
<dbReference type="FunFam" id="3.40.50.2020:FF:000011">
    <property type="entry name" value="Putative ribose-phosphate pyrophosphokinase 1"/>
    <property type="match status" value="1"/>
</dbReference>
<name>A0A9Q1EGM9_SYNKA</name>
<evidence type="ECO:0000256" key="5">
    <source>
        <dbReference type="ARBA" id="ARBA00006478"/>
    </source>
</evidence>
<dbReference type="SMART" id="SM01400">
    <property type="entry name" value="Pribosyltran_N"/>
    <property type="match status" value="1"/>
</dbReference>
<evidence type="ECO:0000256" key="14">
    <source>
        <dbReference type="ARBA" id="ARBA00022842"/>
    </source>
</evidence>
<sequence length="601" mass="64805">MPNIKIFSGSSHQDLSQKIADRLGLELGKVVTKKFSNQETCVEIGESVRGEDVYIVQSGCGEINDNLMELLIMINACKIASASRVTAVIPCFPYARQDKKDKVGSRAPISAKLVANMLSVSGADHIITMDLHASQIQGFFDIPVDNLYAEPAVLKWIKENILEWKNCTIVSPDAGGAKRVTSIADRLNVDFALIHKERKKANEVDRMVLVGDVKDRVAILVDDMADTCGTICHAADKLLSAGATKVYAILTHGIFSGPAISRINNACFEAVVVTNTIPQEEKMKHCPKIQVIDISMILAEAIRRTHNGESVSYLFSHARLLFLCEDAAAGWYCASSGRKMRRSSGESSGSEQLTSRDLFAWFRSYLHGGTSSLLSTLTTLVTFPVYKTVFRQQLHSTLVRETVAQLYKEGPRKLYRGVVPPLLVKTLHGTLLFGLHDTFLHQLSPHGGGSIPGIALQVLAGIGTGVVEALVFTPFERVQNVLQNAGNDRSLPTLRSVLQCLRGESLTSGFYRAAVPVLARNALGNSLYFGLKDPTRDALRERGLSPGTSSFVSGMVNATAISLPLYPLSVLVANMQAQVGGGGGGGRGNAGRHCGNPGSAA</sequence>
<dbReference type="GO" id="GO:0006164">
    <property type="term" value="P:purine nucleotide biosynthetic process"/>
    <property type="evidence" value="ECO:0007669"/>
    <property type="project" value="TreeGrafter"/>
</dbReference>
<evidence type="ECO:0000256" key="16">
    <source>
        <dbReference type="ARBA" id="ARBA00026067"/>
    </source>
</evidence>
<dbReference type="PROSITE" id="PS00114">
    <property type="entry name" value="PRPP_SYNTHASE"/>
    <property type="match status" value="1"/>
</dbReference>
<dbReference type="Gene3D" id="3.40.50.2020">
    <property type="match status" value="2"/>
</dbReference>
<evidence type="ECO:0000256" key="18">
    <source>
        <dbReference type="SAM" id="MobiDB-lite"/>
    </source>
</evidence>
<evidence type="ECO:0000256" key="15">
    <source>
        <dbReference type="ARBA" id="ARBA00023136"/>
    </source>
</evidence>
<protein>
    <recommendedName>
        <fullName evidence="6">ribose-phosphate diphosphokinase</fullName>
        <ecNumber evidence="6">2.7.6.1</ecNumber>
    </recommendedName>
</protein>
<feature type="repeat" description="Solcar" evidence="17">
    <location>
        <begin position="363"/>
        <end position="442"/>
    </location>
</feature>
<keyword evidence="14" id="KW-0460">Magnesium</keyword>
<gene>
    <name evidence="20" type="ORF">SKAU_G00373430</name>
</gene>
<dbReference type="InterPro" id="IPR000842">
    <property type="entry name" value="PRib_PP_synth_CS"/>
</dbReference>
<dbReference type="Pfam" id="PF14572">
    <property type="entry name" value="Pribosyl_synth"/>
    <property type="match status" value="1"/>
</dbReference>
<feature type="region of interest" description="Disordered" evidence="18">
    <location>
        <begin position="581"/>
        <end position="601"/>
    </location>
</feature>
<keyword evidence="8 17" id="KW-0812">Transmembrane</keyword>
<keyword evidence="7" id="KW-0808">Transferase</keyword>
<comment type="similarity">
    <text evidence="5">Belongs to the ribose-phosphate pyrophosphokinase family.</text>
</comment>
<dbReference type="InterPro" id="IPR029057">
    <property type="entry name" value="PRTase-like"/>
</dbReference>
<keyword evidence="21" id="KW-1185">Reference proteome</keyword>
<dbReference type="EMBL" id="JAINUF010000018">
    <property type="protein sequence ID" value="KAJ8338377.1"/>
    <property type="molecule type" value="Genomic_DNA"/>
</dbReference>
<dbReference type="InterPro" id="IPR023395">
    <property type="entry name" value="MCP_dom_sf"/>
</dbReference>
<proteinExistence type="inferred from homology"/>
<dbReference type="PANTHER" id="PTHR10210:SF57">
    <property type="entry name" value="RIBOSE-PHOSPHATE DIPHOSPHOKINASE"/>
    <property type="match status" value="1"/>
</dbReference>
<dbReference type="InterPro" id="IPR018108">
    <property type="entry name" value="MCP_transmembrane"/>
</dbReference>
<comment type="similarity">
    <text evidence="4">Belongs to the mitochondrial carrier (TC 2.A.29) family.</text>
</comment>
<dbReference type="GO" id="GO:0006015">
    <property type="term" value="P:5-phosphoribose 1-diphosphate biosynthetic process"/>
    <property type="evidence" value="ECO:0007669"/>
    <property type="project" value="TreeGrafter"/>
</dbReference>
<dbReference type="InterPro" id="IPR037515">
    <property type="entry name" value="Rib-P_diPkinase_bac"/>
</dbReference>
<evidence type="ECO:0000256" key="4">
    <source>
        <dbReference type="ARBA" id="ARBA00006375"/>
    </source>
</evidence>
<evidence type="ECO:0000313" key="21">
    <source>
        <dbReference type="Proteomes" id="UP001152622"/>
    </source>
</evidence>
<evidence type="ECO:0000256" key="6">
    <source>
        <dbReference type="ARBA" id="ARBA00013247"/>
    </source>
</evidence>
<evidence type="ECO:0000256" key="2">
    <source>
        <dbReference type="ARBA" id="ARBA00004141"/>
    </source>
</evidence>
<evidence type="ECO:0000259" key="19">
    <source>
        <dbReference type="Pfam" id="PF13793"/>
    </source>
</evidence>
<evidence type="ECO:0000256" key="7">
    <source>
        <dbReference type="ARBA" id="ARBA00022679"/>
    </source>
</evidence>
<evidence type="ECO:0000256" key="10">
    <source>
        <dbReference type="ARBA" id="ARBA00022727"/>
    </source>
</evidence>
<dbReference type="NCBIfam" id="TIGR01251">
    <property type="entry name" value="ribP_PPkin"/>
    <property type="match status" value="1"/>
</dbReference>
<feature type="repeat" description="Solcar" evidence="17">
    <location>
        <begin position="452"/>
        <end position="538"/>
    </location>
</feature>
<comment type="subcellular location">
    <subcellularLocation>
        <location evidence="2">Membrane</location>
        <topology evidence="2">Multi-pass membrane protein</topology>
    </subcellularLocation>
</comment>
<keyword evidence="12" id="KW-0418">Kinase</keyword>
<keyword evidence="10" id="KW-0545">Nucleotide biosynthesis</keyword>
<comment type="pathway">
    <text evidence="3">Metabolic intermediate biosynthesis; 5-phospho-alpha-D-ribose 1-diphosphate biosynthesis; 5-phospho-alpha-D-ribose 1-diphosphate from D-ribose 5-phosphate (route I): step 1/1.</text>
</comment>
<keyword evidence="9" id="KW-0479">Metal-binding</keyword>
<evidence type="ECO:0000256" key="12">
    <source>
        <dbReference type="ARBA" id="ARBA00022777"/>
    </source>
</evidence>
<dbReference type="InterPro" id="IPR005946">
    <property type="entry name" value="Rib-P_diPkinase"/>
</dbReference>
<dbReference type="GO" id="GO:0005524">
    <property type="term" value="F:ATP binding"/>
    <property type="evidence" value="ECO:0007669"/>
    <property type="project" value="UniProtKB-KW"/>
</dbReference>
<dbReference type="GO" id="GO:0005737">
    <property type="term" value="C:cytoplasm"/>
    <property type="evidence" value="ECO:0007669"/>
    <property type="project" value="TreeGrafter"/>
</dbReference>
<comment type="caution">
    <text evidence="20">The sequence shown here is derived from an EMBL/GenBank/DDBJ whole genome shotgun (WGS) entry which is preliminary data.</text>
</comment>
<dbReference type="PROSITE" id="PS50920">
    <property type="entry name" value="SOLCAR"/>
    <property type="match status" value="2"/>
</dbReference>
<dbReference type="Proteomes" id="UP001152622">
    <property type="component" value="Chromosome 18"/>
</dbReference>
<dbReference type="CDD" id="cd06223">
    <property type="entry name" value="PRTases_typeI"/>
    <property type="match status" value="1"/>
</dbReference>
<comment type="function">
    <text evidence="1">Catalyzes the synthesis of phosphoribosylpyrophosphate (PRPP) that is essential for nucleotide synthesis.</text>
</comment>
<evidence type="ECO:0000256" key="3">
    <source>
        <dbReference type="ARBA" id="ARBA00004996"/>
    </source>
</evidence>
<dbReference type="GO" id="GO:0016020">
    <property type="term" value="C:membrane"/>
    <property type="evidence" value="ECO:0007669"/>
    <property type="project" value="UniProtKB-SubCell"/>
</dbReference>
<feature type="domain" description="Ribose-phosphate pyrophosphokinase N-terminal" evidence="19">
    <location>
        <begin position="4"/>
        <end position="122"/>
    </location>
</feature>
<dbReference type="NCBIfam" id="NF002320">
    <property type="entry name" value="PRK01259.1"/>
    <property type="match status" value="1"/>
</dbReference>
<evidence type="ECO:0000313" key="20">
    <source>
        <dbReference type="EMBL" id="KAJ8338377.1"/>
    </source>
</evidence>
<dbReference type="Pfam" id="PF13793">
    <property type="entry name" value="Pribosyltran_N"/>
    <property type="match status" value="1"/>
</dbReference>
<keyword evidence="11" id="KW-0547">Nucleotide-binding</keyword>
<dbReference type="GO" id="GO:0016301">
    <property type="term" value="F:kinase activity"/>
    <property type="evidence" value="ECO:0007669"/>
    <property type="project" value="UniProtKB-KW"/>
</dbReference>
<dbReference type="GO" id="GO:0000287">
    <property type="term" value="F:magnesium ion binding"/>
    <property type="evidence" value="ECO:0007669"/>
    <property type="project" value="InterPro"/>
</dbReference>
<dbReference type="OrthoDB" id="413572at2759"/>
<dbReference type="GO" id="GO:0004749">
    <property type="term" value="F:ribose phosphate diphosphokinase activity"/>
    <property type="evidence" value="ECO:0007669"/>
    <property type="project" value="UniProtKB-EC"/>
</dbReference>
<evidence type="ECO:0000256" key="11">
    <source>
        <dbReference type="ARBA" id="ARBA00022741"/>
    </source>
</evidence>
<keyword evidence="13" id="KW-0067">ATP-binding</keyword>
<feature type="compositionally biased region" description="Low complexity" evidence="18">
    <location>
        <begin position="591"/>
        <end position="601"/>
    </location>
</feature>
<evidence type="ECO:0000256" key="8">
    <source>
        <dbReference type="ARBA" id="ARBA00022692"/>
    </source>
</evidence>
<comment type="subunit">
    <text evidence="16">Homodimer. The active form is probably a hexamer composed of 3 homodimers.</text>
</comment>
<dbReference type="EC" id="2.7.6.1" evidence="6"/>
<dbReference type="GO" id="GO:0009156">
    <property type="term" value="P:ribonucleoside monophosphate biosynthetic process"/>
    <property type="evidence" value="ECO:0007669"/>
    <property type="project" value="InterPro"/>
</dbReference>
<dbReference type="AlphaFoldDB" id="A0A9Q1EGM9"/>
<reference evidence="20" key="1">
    <citation type="journal article" date="2023" name="Science">
        <title>Genome structures resolve the early diversification of teleost fishes.</title>
        <authorList>
            <person name="Parey E."/>
            <person name="Louis A."/>
            <person name="Montfort J."/>
            <person name="Bouchez O."/>
            <person name="Roques C."/>
            <person name="Iampietro C."/>
            <person name="Lluch J."/>
            <person name="Castinel A."/>
            <person name="Donnadieu C."/>
            <person name="Desvignes T."/>
            <person name="Floi Bucao C."/>
            <person name="Jouanno E."/>
            <person name="Wen M."/>
            <person name="Mejri S."/>
            <person name="Dirks R."/>
            <person name="Jansen H."/>
            <person name="Henkel C."/>
            <person name="Chen W.J."/>
            <person name="Zahm M."/>
            <person name="Cabau C."/>
            <person name="Klopp C."/>
            <person name="Thompson A.W."/>
            <person name="Robinson-Rechavi M."/>
            <person name="Braasch I."/>
            <person name="Lecointre G."/>
            <person name="Bobe J."/>
            <person name="Postlethwait J.H."/>
            <person name="Berthelot C."/>
            <person name="Roest Crollius H."/>
            <person name="Guiguen Y."/>
        </authorList>
    </citation>
    <scope>NUCLEOTIDE SEQUENCE</scope>
    <source>
        <strain evidence="20">WJC10195</strain>
    </source>
</reference>
<dbReference type="PANTHER" id="PTHR10210">
    <property type="entry name" value="RIBOSE-PHOSPHATE DIPHOSPHOKINASE FAMILY MEMBER"/>
    <property type="match status" value="1"/>
</dbReference>
<evidence type="ECO:0000256" key="17">
    <source>
        <dbReference type="PROSITE-ProRule" id="PRU00282"/>
    </source>
</evidence>
<dbReference type="InterPro" id="IPR000836">
    <property type="entry name" value="PRTase_dom"/>
</dbReference>
<dbReference type="SUPFAM" id="SSF103506">
    <property type="entry name" value="Mitochondrial carrier"/>
    <property type="match status" value="1"/>
</dbReference>
<accession>A0A9Q1EGM9</accession>
<keyword evidence="15 17" id="KW-0472">Membrane</keyword>
<dbReference type="HAMAP" id="MF_00583_B">
    <property type="entry name" value="RibP_PPkinase_B"/>
    <property type="match status" value="1"/>
</dbReference>
<dbReference type="Gene3D" id="1.50.40.10">
    <property type="entry name" value="Mitochondrial carrier domain"/>
    <property type="match status" value="1"/>
</dbReference>
<organism evidence="20 21">
    <name type="scientific">Synaphobranchus kaupii</name>
    <name type="common">Kaup's arrowtooth eel</name>
    <dbReference type="NCBI Taxonomy" id="118154"/>
    <lineage>
        <taxon>Eukaryota</taxon>
        <taxon>Metazoa</taxon>
        <taxon>Chordata</taxon>
        <taxon>Craniata</taxon>
        <taxon>Vertebrata</taxon>
        <taxon>Euteleostomi</taxon>
        <taxon>Actinopterygii</taxon>
        <taxon>Neopterygii</taxon>
        <taxon>Teleostei</taxon>
        <taxon>Anguilliformes</taxon>
        <taxon>Synaphobranchidae</taxon>
        <taxon>Synaphobranchus</taxon>
    </lineage>
</organism>
<dbReference type="Pfam" id="PF00153">
    <property type="entry name" value="Mito_carr"/>
    <property type="match status" value="1"/>
</dbReference>
<dbReference type="InterPro" id="IPR029099">
    <property type="entry name" value="Pribosyltran_N"/>
</dbReference>
<evidence type="ECO:0000256" key="1">
    <source>
        <dbReference type="ARBA" id="ARBA00003018"/>
    </source>
</evidence>
<evidence type="ECO:0000256" key="13">
    <source>
        <dbReference type="ARBA" id="ARBA00022840"/>
    </source>
</evidence>